<reference evidence="1 2" key="1">
    <citation type="submission" date="2018-11" db="EMBL/GenBank/DDBJ databases">
        <authorList>
            <consortium name="Pathogen Informatics"/>
        </authorList>
    </citation>
    <scope>NUCLEOTIDE SEQUENCE [LARGE SCALE GENOMIC DNA]</scope>
</reference>
<dbReference type="Proteomes" id="UP000281553">
    <property type="component" value="Unassembled WGS sequence"/>
</dbReference>
<gene>
    <name evidence="1" type="ORF">DILT_LOCUS19506</name>
</gene>
<evidence type="ECO:0000313" key="2">
    <source>
        <dbReference type="Proteomes" id="UP000281553"/>
    </source>
</evidence>
<sequence length="101" mass="11189">MTSANCPSKRDSADPTCAGSTLTQVMAPASLSSTLDAVGTRTILITRRIVWERAAVQVWFVFLHAICMNKLYVTQKIGGHLSEETRASMCLSKVVRSRFRR</sequence>
<name>A0A3P7NPH0_DIBLA</name>
<organism evidence="1 2">
    <name type="scientific">Dibothriocephalus latus</name>
    <name type="common">Fish tapeworm</name>
    <name type="synonym">Diphyllobothrium latum</name>
    <dbReference type="NCBI Taxonomy" id="60516"/>
    <lineage>
        <taxon>Eukaryota</taxon>
        <taxon>Metazoa</taxon>
        <taxon>Spiralia</taxon>
        <taxon>Lophotrochozoa</taxon>
        <taxon>Platyhelminthes</taxon>
        <taxon>Cestoda</taxon>
        <taxon>Eucestoda</taxon>
        <taxon>Diphyllobothriidea</taxon>
        <taxon>Diphyllobothriidae</taxon>
        <taxon>Dibothriocephalus</taxon>
    </lineage>
</organism>
<protein>
    <submittedName>
        <fullName evidence="1">Uncharacterized protein</fullName>
    </submittedName>
</protein>
<dbReference type="EMBL" id="UYRU01114316">
    <property type="protein sequence ID" value="VDN45044.1"/>
    <property type="molecule type" value="Genomic_DNA"/>
</dbReference>
<evidence type="ECO:0000313" key="1">
    <source>
        <dbReference type="EMBL" id="VDN45044.1"/>
    </source>
</evidence>
<accession>A0A3P7NPH0</accession>
<proteinExistence type="predicted"/>
<dbReference type="AlphaFoldDB" id="A0A3P7NPH0"/>
<keyword evidence="2" id="KW-1185">Reference proteome</keyword>